<dbReference type="AlphaFoldDB" id="A0A1M5X3W3"/>
<dbReference type="InterPro" id="IPR051083">
    <property type="entry name" value="GrpII_Intron_Splice-Mob/Def"/>
</dbReference>
<keyword evidence="4" id="KW-1185">Reference proteome</keyword>
<accession>A0A1M5X3W3</accession>
<organism evidence="3 4">
    <name type="scientific">Desulfofustis glycolicus DSM 9705</name>
    <dbReference type="NCBI Taxonomy" id="1121409"/>
    <lineage>
        <taxon>Bacteria</taxon>
        <taxon>Pseudomonadati</taxon>
        <taxon>Thermodesulfobacteriota</taxon>
        <taxon>Desulfobulbia</taxon>
        <taxon>Desulfobulbales</taxon>
        <taxon>Desulfocapsaceae</taxon>
        <taxon>Desulfofustis</taxon>
    </lineage>
</organism>
<gene>
    <name evidence="3" type="ORF">SAMN02745124_02734</name>
</gene>
<dbReference type="PANTHER" id="PTHR34047:SF8">
    <property type="entry name" value="PROTEIN YKFC"/>
    <property type="match status" value="1"/>
</dbReference>
<feature type="domain" description="Reverse transcriptase" evidence="2">
    <location>
        <begin position="76"/>
        <end position="309"/>
    </location>
</feature>
<dbReference type="STRING" id="1121409.SAMN02745124_02734"/>
<dbReference type="PROSITE" id="PS50878">
    <property type="entry name" value="RT_POL"/>
    <property type="match status" value="1"/>
</dbReference>
<dbReference type="OrthoDB" id="5366084at2"/>
<evidence type="ECO:0000259" key="2">
    <source>
        <dbReference type="PROSITE" id="PS50878"/>
    </source>
</evidence>
<name>A0A1M5X3W3_9BACT</name>
<dbReference type="EMBL" id="FQXS01000016">
    <property type="protein sequence ID" value="SHH94218.1"/>
    <property type="molecule type" value="Genomic_DNA"/>
</dbReference>
<feature type="non-terminal residue" evidence="3">
    <location>
        <position position="312"/>
    </location>
</feature>
<sequence>MIKSSIGLQDLRRKIYLKAKSDKTWRFWGLYVHLCKMEALRWAYREVKANNGAPGIDGVTFADIEKSGVEVFLEQIQSELHTRTYRPMRNRIKEIPKDNGKVRILGIPSIRDRVVQGALKLILEPIFEADFQEGSYGYRPKRTAHAAIDRVAAAVVKNKTRVIDLDLSSYFDNVRHDMLLKKVAERVNDDDVMRLLKLILKAGGSRGVPQGGVISPLLSNIYLNEVDKMLERAKEVTRHGRFTYIEYARFADDLIILVDGYRKWEWLLEAAHKRLLEEFEKLDVQMNQEKTRIVDLTRDESFSFLGFDFRRM</sequence>
<comment type="similarity">
    <text evidence="1">Belongs to the bacterial reverse transcriptase family.</text>
</comment>
<dbReference type="PANTHER" id="PTHR34047">
    <property type="entry name" value="NUCLEAR INTRON MATURASE 1, MITOCHONDRIAL-RELATED"/>
    <property type="match status" value="1"/>
</dbReference>
<dbReference type="RefSeq" id="WP_073376915.1">
    <property type="nucleotide sequence ID" value="NZ_FQXS01000016.1"/>
</dbReference>
<dbReference type="NCBIfam" id="TIGR04416">
    <property type="entry name" value="group_II_RT_mat"/>
    <property type="match status" value="1"/>
</dbReference>
<keyword evidence="3" id="KW-0548">Nucleotidyltransferase</keyword>
<keyword evidence="3" id="KW-0695">RNA-directed DNA polymerase</keyword>
<dbReference type="Pfam" id="PF00078">
    <property type="entry name" value="RVT_1"/>
    <property type="match status" value="1"/>
</dbReference>
<reference evidence="3 4" key="1">
    <citation type="submission" date="2016-11" db="EMBL/GenBank/DDBJ databases">
        <authorList>
            <person name="Jaros S."/>
            <person name="Januszkiewicz K."/>
            <person name="Wedrychowicz H."/>
        </authorList>
    </citation>
    <scope>NUCLEOTIDE SEQUENCE [LARGE SCALE GENOMIC DNA]</scope>
    <source>
        <strain evidence="3 4">DSM 9705</strain>
    </source>
</reference>
<keyword evidence="3" id="KW-0808">Transferase</keyword>
<evidence type="ECO:0000313" key="3">
    <source>
        <dbReference type="EMBL" id="SHH94218.1"/>
    </source>
</evidence>
<protein>
    <submittedName>
        <fullName evidence="3">RNA-directed DNA polymerase</fullName>
    </submittedName>
</protein>
<proteinExistence type="inferred from homology"/>
<dbReference type="GO" id="GO:0003964">
    <property type="term" value="F:RNA-directed DNA polymerase activity"/>
    <property type="evidence" value="ECO:0007669"/>
    <property type="project" value="UniProtKB-KW"/>
</dbReference>
<dbReference type="CDD" id="cd01651">
    <property type="entry name" value="RT_G2_intron"/>
    <property type="match status" value="1"/>
</dbReference>
<dbReference type="Proteomes" id="UP000184139">
    <property type="component" value="Unassembled WGS sequence"/>
</dbReference>
<dbReference type="InterPro" id="IPR030931">
    <property type="entry name" value="Group_II_RT_mat"/>
</dbReference>
<dbReference type="InterPro" id="IPR000477">
    <property type="entry name" value="RT_dom"/>
</dbReference>
<dbReference type="InterPro" id="IPR043502">
    <property type="entry name" value="DNA/RNA_pol_sf"/>
</dbReference>
<dbReference type="SUPFAM" id="SSF56672">
    <property type="entry name" value="DNA/RNA polymerases"/>
    <property type="match status" value="1"/>
</dbReference>
<evidence type="ECO:0000256" key="1">
    <source>
        <dbReference type="ARBA" id="ARBA00034120"/>
    </source>
</evidence>
<evidence type="ECO:0000313" key="4">
    <source>
        <dbReference type="Proteomes" id="UP000184139"/>
    </source>
</evidence>